<dbReference type="InterPro" id="IPR018537">
    <property type="entry name" value="Peptidoglycan-bd_3"/>
</dbReference>
<dbReference type="Proteomes" id="UP001264519">
    <property type="component" value="Unassembled WGS sequence"/>
</dbReference>
<gene>
    <name evidence="3" type="ORF">QC818_14190</name>
</gene>
<keyword evidence="3" id="KW-0378">Hydrolase</keyword>
<dbReference type="Pfam" id="PF05838">
    <property type="entry name" value="Glyco_hydro_108"/>
    <property type="match status" value="1"/>
</dbReference>
<dbReference type="EMBL" id="JARWAK010000013">
    <property type="protein sequence ID" value="MDR5867938.1"/>
    <property type="molecule type" value="Genomic_DNA"/>
</dbReference>
<dbReference type="GO" id="GO:0016787">
    <property type="term" value="F:hydrolase activity"/>
    <property type="evidence" value="ECO:0007669"/>
    <property type="project" value="UniProtKB-KW"/>
</dbReference>
<keyword evidence="4" id="KW-1185">Reference proteome</keyword>
<dbReference type="RefSeq" id="WP_309653519.1">
    <property type="nucleotide sequence ID" value="NZ_JARWAK010000013.1"/>
</dbReference>
<name>A0ABU1G5Y5_9GAMM</name>
<evidence type="ECO:0000259" key="2">
    <source>
        <dbReference type="Pfam" id="PF09374"/>
    </source>
</evidence>
<dbReference type="InterPro" id="IPR008565">
    <property type="entry name" value="TtsA-like_GH18_dom"/>
</dbReference>
<protein>
    <submittedName>
        <fullName evidence="3">Glycosyl hydrolase 108 family protein</fullName>
    </submittedName>
</protein>
<accession>A0ABU1G5Y5</accession>
<dbReference type="Pfam" id="PF09374">
    <property type="entry name" value="PG_binding_3"/>
    <property type="match status" value="1"/>
</dbReference>
<evidence type="ECO:0000313" key="3">
    <source>
        <dbReference type="EMBL" id="MDR5867938.1"/>
    </source>
</evidence>
<dbReference type="Gene3D" id="1.20.141.10">
    <property type="entry name" value="Chitosanase, subunit A, domain 1"/>
    <property type="match status" value="1"/>
</dbReference>
<feature type="domain" description="Peptidoglycan binding" evidence="2">
    <location>
        <begin position="101"/>
        <end position="179"/>
    </location>
</feature>
<reference evidence="3 4" key="1">
    <citation type="submission" date="2023-04" db="EMBL/GenBank/DDBJ databases">
        <title>A long-awaited taxogenomic arrangement of the family Halomonadaceae.</title>
        <authorList>
            <person name="De La Haba R."/>
            <person name="Chuvochina M."/>
            <person name="Wittouck S."/>
            <person name="Arahal D.R."/>
            <person name="Sanchez-Porro C."/>
            <person name="Hugenholtz P."/>
            <person name="Ventosa A."/>
        </authorList>
    </citation>
    <scope>NUCLEOTIDE SEQUENCE [LARGE SCALE GENOMIC DNA]</scope>
    <source>
        <strain evidence="3 4">DSM 23530</strain>
    </source>
</reference>
<sequence>MSHPLQRRLVDELIDREGGYVNHPADRGGPTRYGVTEAVAREHGYQGDMRELPLALAREIAADRYWHSLRLDDIAEHHERLAEYLFDYGYHSGPGRPGRDLQRLLNVLNRVERDYGDIAVDGAVGPATLGALEAYHDTRGRPGLDVMAAALNALRMGFLIELAEGRESQEAFSYGWLRRVFELSPCSEGAG</sequence>
<dbReference type="SUPFAM" id="SSF53955">
    <property type="entry name" value="Lysozyme-like"/>
    <property type="match status" value="1"/>
</dbReference>
<dbReference type="CDD" id="cd13926">
    <property type="entry name" value="N-acetylmuramidase_GH108"/>
    <property type="match status" value="1"/>
</dbReference>
<organism evidence="3 4">
    <name type="scientific">Halomonas koreensis</name>
    <dbReference type="NCBI Taxonomy" id="245385"/>
    <lineage>
        <taxon>Bacteria</taxon>
        <taxon>Pseudomonadati</taxon>
        <taxon>Pseudomonadota</taxon>
        <taxon>Gammaproteobacteria</taxon>
        <taxon>Oceanospirillales</taxon>
        <taxon>Halomonadaceae</taxon>
        <taxon>Halomonas</taxon>
    </lineage>
</organism>
<evidence type="ECO:0000259" key="1">
    <source>
        <dbReference type="Pfam" id="PF05838"/>
    </source>
</evidence>
<feature type="domain" description="TtsA-like Glycoside hydrolase family 108" evidence="1">
    <location>
        <begin position="11"/>
        <end position="93"/>
    </location>
</feature>
<dbReference type="InterPro" id="IPR023346">
    <property type="entry name" value="Lysozyme-like_dom_sf"/>
</dbReference>
<evidence type="ECO:0000313" key="4">
    <source>
        <dbReference type="Proteomes" id="UP001264519"/>
    </source>
</evidence>
<proteinExistence type="predicted"/>
<comment type="caution">
    <text evidence="3">The sequence shown here is derived from an EMBL/GenBank/DDBJ whole genome shotgun (WGS) entry which is preliminary data.</text>
</comment>